<comment type="similarity">
    <text evidence="1">Belongs to the FHY3/FAR1 family.</text>
</comment>
<dbReference type="InterPro" id="IPR031052">
    <property type="entry name" value="FHY3/FAR1"/>
</dbReference>
<organism evidence="3">
    <name type="scientific">Arabidopsis lyrata subsp. lyrata</name>
    <name type="common">Lyre-leaved rock-cress</name>
    <dbReference type="NCBI Taxonomy" id="81972"/>
    <lineage>
        <taxon>Eukaryota</taxon>
        <taxon>Viridiplantae</taxon>
        <taxon>Streptophyta</taxon>
        <taxon>Embryophyta</taxon>
        <taxon>Tracheophyta</taxon>
        <taxon>Spermatophyta</taxon>
        <taxon>Magnoliopsida</taxon>
        <taxon>eudicotyledons</taxon>
        <taxon>Gunneridae</taxon>
        <taxon>Pentapetalae</taxon>
        <taxon>rosids</taxon>
        <taxon>malvids</taxon>
        <taxon>Brassicales</taxon>
        <taxon>Brassicaceae</taxon>
        <taxon>Camelineae</taxon>
        <taxon>Arabidopsis</taxon>
    </lineage>
</organism>
<name>D7KKN5_ARALL</name>
<dbReference type="PANTHER" id="PTHR31669">
    <property type="entry name" value="PROTEIN FAR1-RELATED SEQUENCE 10-RELATED"/>
    <property type="match status" value="1"/>
</dbReference>
<dbReference type="GO" id="GO:0005634">
    <property type="term" value="C:nucleus"/>
    <property type="evidence" value="ECO:0007669"/>
    <property type="project" value="UniProtKB-SubCell"/>
</dbReference>
<evidence type="ECO:0000313" key="2">
    <source>
        <dbReference type="EMBL" id="EFH68814.1"/>
    </source>
</evidence>
<reference evidence="3" key="1">
    <citation type="journal article" date="2011" name="Nat. Genet.">
        <title>The Arabidopsis lyrata genome sequence and the basis of rapid genome size change.</title>
        <authorList>
            <person name="Hu T.T."/>
            <person name="Pattyn P."/>
            <person name="Bakker E.G."/>
            <person name="Cao J."/>
            <person name="Cheng J.-F."/>
            <person name="Clark R.M."/>
            <person name="Fahlgren N."/>
            <person name="Fawcett J.A."/>
            <person name="Grimwood J."/>
            <person name="Gundlach H."/>
            <person name="Haberer G."/>
            <person name="Hollister J.D."/>
            <person name="Ossowski S."/>
            <person name="Ottilar R.P."/>
            <person name="Salamov A.A."/>
            <person name="Schneeberger K."/>
            <person name="Spannagl M."/>
            <person name="Wang X."/>
            <person name="Yang L."/>
            <person name="Nasrallah M.E."/>
            <person name="Bergelson J."/>
            <person name="Carrington J.C."/>
            <person name="Gaut B.S."/>
            <person name="Schmutz J."/>
            <person name="Mayer K.F.X."/>
            <person name="Van de Peer Y."/>
            <person name="Grigoriev I.V."/>
            <person name="Nordborg M."/>
            <person name="Weigel D."/>
            <person name="Guo Y.-L."/>
        </authorList>
    </citation>
    <scope>NUCLEOTIDE SEQUENCE [LARGE SCALE GENOMIC DNA]</scope>
    <source>
        <strain evidence="3">cv. MN47</strain>
    </source>
</reference>
<keyword evidence="1" id="KW-0863">Zinc-finger</keyword>
<comment type="subcellular location">
    <subcellularLocation>
        <location evidence="1">Nucleus</location>
    </subcellularLocation>
</comment>
<dbReference type="EMBL" id="GL348713">
    <property type="protein sequence ID" value="EFH68814.1"/>
    <property type="molecule type" value="Genomic_DNA"/>
</dbReference>
<keyword evidence="1" id="KW-0539">Nucleus</keyword>
<dbReference type="HOGENOM" id="CLU_2136891_0_0_1"/>
<keyword evidence="1" id="KW-0479">Metal-binding</keyword>
<dbReference type="Proteomes" id="UP000008694">
    <property type="component" value="Unassembled WGS sequence"/>
</dbReference>
<dbReference type="GO" id="GO:0006355">
    <property type="term" value="P:regulation of DNA-templated transcription"/>
    <property type="evidence" value="ECO:0007669"/>
    <property type="project" value="UniProtKB-UniRule"/>
</dbReference>
<sequence>MPFPSWFNADWKAEFHRLYHLESVEELELGWRDMVNPFGLHTSRHINNLYASRSLWSLPYLRSHFLDGMTLTGRSKAINAFIQRLLSAQILLAHFVEQVCSLLHSDSVNSLLV</sequence>
<gene>
    <name evidence="2" type="ORF">ARALYDRAFT_888286</name>
</gene>
<evidence type="ECO:0000313" key="3">
    <source>
        <dbReference type="Proteomes" id="UP000008694"/>
    </source>
</evidence>
<keyword evidence="1" id="KW-0862">Zinc</keyword>
<evidence type="ECO:0000256" key="1">
    <source>
        <dbReference type="RuleBase" id="RU367018"/>
    </source>
</evidence>
<accession>D7KKN5</accession>
<dbReference type="PANTHER" id="PTHR31669:SF184">
    <property type="entry name" value="PROTEIN FAR1-RELATED SEQUENCE 11"/>
    <property type="match status" value="1"/>
</dbReference>
<protein>
    <recommendedName>
        <fullName evidence="1">Protein FAR1-RELATED SEQUENCE</fullName>
    </recommendedName>
</protein>
<proteinExistence type="inferred from homology"/>
<dbReference type="Gramene" id="scaffold_101080.1">
    <property type="protein sequence ID" value="scaffold_101080.1"/>
    <property type="gene ID" value="scaffold_101080.1"/>
</dbReference>
<dbReference type="GO" id="GO:0008270">
    <property type="term" value="F:zinc ion binding"/>
    <property type="evidence" value="ECO:0007669"/>
    <property type="project" value="UniProtKB-UniRule"/>
</dbReference>
<comment type="function">
    <text evidence="1">Putative transcription activator involved in regulating light control of development.</text>
</comment>
<dbReference type="eggNOG" id="ENOG502QQ3V">
    <property type="taxonomic scope" value="Eukaryota"/>
</dbReference>
<keyword evidence="3" id="KW-1185">Reference proteome</keyword>
<dbReference type="STRING" id="81972.D7KKN5"/>
<dbReference type="AlphaFoldDB" id="D7KKN5"/>